<dbReference type="AlphaFoldDB" id="A0A3L8Q342"/>
<keyword evidence="2" id="KW-1185">Reference proteome</keyword>
<accession>A0A3L8Q342</accession>
<sequence>MGLGGMERVCPGVSQVCSGVPRCVPGVPRCAQVCSGVPRCVPGVSQVCSGVPRCVPGVPRCAQVCPGVARGDGDELCAFLGFDCQKAPQGLGCPSVPPQMTQICLKSPQITPNPQNDQKCPKMCQNLADFRGVHLGVRLPEGPAGSELSLCPTQ</sequence>
<evidence type="ECO:0000313" key="1">
    <source>
        <dbReference type="EMBL" id="RLV61870.1"/>
    </source>
</evidence>
<dbReference type="EMBL" id="QUSF01015180">
    <property type="protein sequence ID" value="RLV61870.1"/>
    <property type="molecule type" value="Genomic_DNA"/>
</dbReference>
<name>A0A3L8Q342_CHLGU</name>
<protein>
    <submittedName>
        <fullName evidence="1">Uncharacterized protein</fullName>
    </submittedName>
</protein>
<gene>
    <name evidence="1" type="ORF">DV515_00019940</name>
</gene>
<dbReference type="OrthoDB" id="8960888at2759"/>
<organism evidence="1 2">
    <name type="scientific">Chloebia gouldiae</name>
    <name type="common">Gouldian finch</name>
    <name type="synonym">Erythrura gouldiae</name>
    <dbReference type="NCBI Taxonomy" id="44316"/>
    <lineage>
        <taxon>Eukaryota</taxon>
        <taxon>Metazoa</taxon>
        <taxon>Chordata</taxon>
        <taxon>Craniata</taxon>
        <taxon>Vertebrata</taxon>
        <taxon>Euteleostomi</taxon>
        <taxon>Archelosauria</taxon>
        <taxon>Archosauria</taxon>
        <taxon>Dinosauria</taxon>
        <taxon>Saurischia</taxon>
        <taxon>Theropoda</taxon>
        <taxon>Coelurosauria</taxon>
        <taxon>Aves</taxon>
        <taxon>Neognathae</taxon>
        <taxon>Neoaves</taxon>
        <taxon>Telluraves</taxon>
        <taxon>Australaves</taxon>
        <taxon>Passeriformes</taxon>
        <taxon>Passeroidea</taxon>
        <taxon>Passeridae</taxon>
        <taxon>Chloebia</taxon>
    </lineage>
</organism>
<comment type="caution">
    <text evidence="1">The sequence shown here is derived from an EMBL/GenBank/DDBJ whole genome shotgun (WGS) entry which is preliminary data.</text>
</comment>
<dbReference type="Proteomes" id="UP000276834">
    <property type="component" value="Unassembled WGS sequence"/>
</dbReference>
<evidence type="ECO:0000313" key="2">
    <source>
        <dbReference type="Proteomes" id="UP000276834"/>
    </source>
</evidence>
<proteinExistence type="predicted"/>
<reference evidence="1 2" key="1">
    <citation type="journal article" date="2018" name="Proc. R. Soc. B">
        <title>A non-coding region near Follistatin controls head colour polymorphism in the Gouldian finch.</title>
        <authorList>
            <person name="Toomey M.B."/>
            <person name="Marques C.I."/>
            <person name="Andrade P."/>
            <person name="Araujo P.M."/>
            <person name="Sabatino S."/>
            <person name="Gazda M.A."/>
            <person name="Afonso S."/>
            <person name="Lopes R.J."/>
            <person name="Corbo J.C."/>
            <person name="Carneiro M."/>
        </authorList>
    </citation>
    <scope>NUCLEOTIDE SEQUENCE [LARGE SCALE GENOMIC DNA]</scope>
    <source>
        <strain evidence="1">Red01</strain>
        <tissue evidence="1">Muscle</tissue>
    </source>
</reference>